<evidence type="ECO:0000256" key="6">
    <source>
        <dbReference type="ARBA" id="ARBA00029491"/>
    </source>
</evidence>
<dbReference type="Pfam" id="PF13378">
    <property type="entry name" value="MR_MLE_C"/>
    <property type="match status" value="1"/>
</dbReference>
<dbReference type="InterPro" id="IPR013342">
    <property type="entry name" value="Mandelate_racemase_C"/>
</dbReference>
<sequence length="381" mass="42790">MKPVFIKEVILHTINVSLKSPFTTSFGTLKTKEVCLVEVIDESGISGWGETVTSDEPYYNEETTETARYILKDFLIPKLIKKEISHPKEVHHMLSFVRRNHIAKSAIETAIWDAFSKKNNKPLYELLGGEKKDIAVGKSIGIQNSPEELVSKVAQYVNDGFHKIKVKIAPGADIDYIRKVRDEFPNINLMADANSAYSLSDTEHLRQLDQFHLLMIEQPLAHDDIIDHSILQKEISTPICLDESIHSYDDARKAIELGSCKIINIKIGRVGGLQESIRIHDLCKEHEIPVWCGGMLETGVGRSHNLHMTTLSNFTIPGDTAPSSHYWEEDIITEDIVMDEGYIRIPKGDGIGSAVCRTSLKEKLIQRESFTSAYSAHPIPS</sequence>
<dbReference type="AlphaFoldDB" id="A0A0P6WDP4"/>
<keyword evidence="4 7" id="KW-0460">Magnesium</keyword>
<keyword evidence="2 7" id="KW-0474">Menaquinone biosynthesis</keyword>
<feature type="domain" description="Mandelate racemase/muconate lactonizing enzyme C-terminal" evidence="8">
    <location>
        <begin position="146"/>
        <end position="238"/>
    </location>
</feature>
<dbReference type="SFLD" id="SFLDF00009">
    <property type="entry name" value="o-succinylbenzoate_synthase"/>
    <property type="match status" value="1"/>
</dbReference>
<dbReference type="SMART" id="SM00922">
    <property type="entry name" value="MR_MLE"/>
    <property type="match status" value="1"/>
</dbReference>
<comment type="pathway">
    <text evidence="7">Quinol/quinone metabolism; menaquinone biosynthesis.</text>
</comment>
<evidence type="ECO:0000256" key="2">
    <source>
        <dbReference type="ARBA" id="ARBA00022428"/>
    </source>
</evidence>
<dbReference type="GO" id="GO:0009234">
    <property type="term" value="P:menaquinone biosynthetic process"/>
    <property type="evidence" value="ECO:0007669"/>
    <property type="project" value="UniProtKB-UniRule"/>
</dbReference>
<dbReference type="GO" id="GO:0043748">
    <property type="term" value="F:O-succinylbenzoate synthase activity"/>
    <property type="evidence" value="ECO:0007669"/>
    <property type="project" value="UniProtKB-EC"/>
</dbReference>
<comment type="function">
    <text evidence="7">Converts 2-succinyl-6-hydroxy-2,4-cyclohexadiene-1-carboxylate (SHCHC) to 2-succinylbenzoate (OSB).</text>
</comment>
<dbReference type="InterPro" id="IPR013341">
    <property type="entry name" value="Mandelate_racemase_N_dom"/>
</dbReference>
<dbReference type="GO" id="GO:0000287">
    <property type="term" value="F:magnesium ion binding"/>
    <property type="evidence" value="ECO:0007669"/>
    <property type="project" value="UniProtKB-UniRule"/>
</dbReference>
<comment type="similarity">
    <text evidence="7">Belongs to the mandelate racemase/muconate lactonizing enzyme family. MenC type 2 subfamily.</text>
</comment>
<evidence type="ECO:0000259" key="8">
    <source>
        <dbReference type="SMART" id="SM00922"/>
    </source>
</evidence>
<dbReference type="EMBL" id="LIXZ01000016">
    <property type="protein sequence ID" value="KPL58341.1"/>
    <property type="molecule type" value="Genomic_DNA"/>
</dbReference>
<gene>
    <name evidence="7" type="primary">menC</name>
    <name evidence="9" type="ORF">AM506_17110</name>
</gene>
<reference evidence="9 10" key="1">
    <citation type="submission" date="2015-08" db="EMBL/GenBank/DDBJ databases">
        <title>Draft Genome Sequence of Bacillus vietnamensis UCD-SED5.</title>
        <authorList>
            <person name="Lee R.D."/>
            <person name="Jospin G."/>
            <person name="Lang J.M."/>
            <person name="Coil D.A."/>
            <person name="Eisen J.A."/>
        </authorList>
    </citation>
    <scope>NUCLEOTIDE SEQUENCE [LARGE SCALE GENOMIC DNA]</scope>
    <source>
        <strain evidence="9 10">UCD-SED5</strain>
    </source>
</reference>
<dbReference type="NCBIfam" id="TIGR01928">
    <property type="entry name" value="menC_lowGC_arch"/>
    <property type="match status" value="1"/>
</dbReference>
<feature type="binding site" evidence="7">
    <location>
        <position position="242"/>
    </location>
    <ligand>
        <name>Mg(2+)</name>
        <dbReference type="ChEBI" id="CHEBI:18420"/>
    </ligand>
</feature>
<dbReference type="InterPro" id="IPR029017">
    <property type="entry name" value="Enolase-like_N"/>
</dbReference>
<dbReference type="Pfam" id="PF02746">
    <property type="entry name" value="MR_MLE_N"/>
    <property type="match status" value="1"/>
</dbReference>
<dbReference type="Proteomes" id="UP000050398">
    <property type="component" value="Unassembled WGS sequence"/>
</dbReference>
<comment type="catalytic activity">
    <reaction evidence="7">
        <text>(1R,6R)-6-hydroxy-2-succinyl-cyclohexa-2,4-diene-1-carboxylate = 2-succinylbenzoate + H2O</text>
        <dbReference type="Rhea" id="RHEA:10196"/>
        <dbReference type="ChEBI" id="CHEBI:15377"/>
        <dbReference type="ChEBI" id="CHEBI:18325"/>
        <dbReference type="ChEBI" id="CHEBI:58689"/>
        <dbReference type="EC" id="4.2.1.113"/>
    </reaction>
</comment>
<dbReference type="Gene3D" id="3.20.20.120">
    <property type="entry name" value="Enolase-like C-terminal domain"/>
    <property type="match status" value="1"/>
</dbReference>
<dbReference type="SFLD" id="SFLDS00001">
    <property type="entry name" value="Enolase"/>
    <property type="match status" value="1"/>
</dbReference>
<dbReference type="OrthoDB" id="9774531at2"/>
<comment type="cofactor">
    <cofactor evidence="1 7">
        <name>a divalent metal cation</name>
        <dbReference type="ChEBI" id="CHEBI:60240"/>
    </cofactor>
</comment>
<dbReference type="CDD" id="cd03317">
    <property type="entry name" value="NAAAR"/>
    <property type="match status" value="1"/>
</dbReference>
<protein>
    <recommendedName>
        <fullName evidence="6 7">o-succinylbenzoate synthase</fullName>
        <shortName evidence="7">OSB synthase</shortName>
        <shortName evidence="7">OSBS</shortName>
        <ecNumber evidence="6 7">4.2.1.113</ecNumber>
    </recommendedName>
    <alternativeName>
        <fullName evidence="7">4-(2'-carboxyphenyl)-4-oxybutyric acid synthase</fullName>
    </alternativeName>
    <alternativeName>
        <fullName evidence="7">o-succinylbenzoic acid synthase</fullName>
    </alternativeName>
</protein>
<evidence type="ECO:0000256" key="3">
    <source>
        <dbReference type="ARBA" id="ARBA00022723"/>
    </source>
</evidence>
<dbReference type="Gene3D" id="3.30.390.10">
    <property type="entry name" value="Enolase-like, N-terminal domain"/>
    <property type="match status" value="1"/>
</dbReference>
<dbReference type="PANTHER" id="PTHR48073:SF5">
    <property type="entry name" value="O-SUCCINYLBENZOATE SYNTHASE"/>
    <property type="match status" value="1"/>
</dbReference>
<comment type="caution">
    <text evidence="9">The sequence shown here is derived from an EMBL/GenBank/DDBJ whole genome shotgun (WGS) entry which is preliminary data.</text>
</comment>
<evidence type="ECO:0000256" key="5">
    <source>
        <dbReference type="ARBA" id="ARBA00023239"/>
    </source>
</evidence>
<evidence type="ECO:0000256" key="7">
    <source>
        <dbReference type="HAMAP-Rule" id="MF_01933"/>
    </source>
</evidence>
<dbReference type="SUPFAM" id="SSF54826">
    <property type="entry name" value="Enolase N-terminal domain-like"/>
    <property type="match status" value="1"/>
</dbReference>
<keyword evidence="3 7" id="KW-0479">Metal-binding</keyword>
<dbReference type="RefSeq" id="WP_060673700.1">
    <property type="nucleotide sequence ID" value="NZ_LIXZ01000016.1"/>
</dbReference>
<dbReference type="EC" id="4.2.1.113" evidence="6 7"/>
<name>A0A0P6WDP4_9BACI</name>
<organism evidence="9 10">
    <name type="scientific">Rossellomorea vietnamensis</name>
    <dbReference type="NCBI Taxonomy" id="218284"/>
    <lineage>
        <taxon>Bacteria</taxon>
        <taxon>Bacillati</taxon>
        <taxon>Bacillota</taxon>
        <taxon>Bacilli</taxon>
        <taxon>Bacillales</taxon>
        <taxon>Bacillaceae</taxon>
        <taxon>Rossellomorea</taxon>
    </lineage>
</organism>
<dbReference type="UniPathway" id="UPA01057">
    <property type="reaction ID" value="UER00165"/>
</dbReference>
<dbReference type="InterPro" id="IPR036849">
    <property type="entry name" value="Enolase-like_C_sf"/>
</dbReference>
<proteinExistence type="inferred from homology"/>
<accession>A0A0P6WDP4</accession>
<dbReference type="UniPathway" id="UPA00079"/>
<dbReference type="SUPFAM" id="SSF51604">
    <property type="entry name" value="Enolase C-terminal domain-like"/>
    <property type="match status" value="1"/>
</dbReference>
<dbReference type="GO" id="GO:0016854">
    <property type="term" value="F:racemase and epimerase activity"/>
    <property type="evidence" value="ECO:0007669"/>
    <property type="project" value="UniProtKB-ARBA"/>
</dbReference>
<evidence type="ECO:0000256" key="1">
    <source>
        <dbReference type="ARBA" id="ARBA00001968"/>
    </source>
</evidence>
<evidence type="ECO:0000313" key="9">
    <source>
        <dbReference type="EMBL" id="KPL58341.1"/>
    </source>
</evidence>
<dbReference type="SFLD" id="SFLDG00180">
    <property type="entry name" value="muconate_cycloisomerase"/>
    <property type="match status" value="1"/>
</dbReference>
<comment type="pathway">
    <text evidence="7">Quinol/quinone metabolism; 1,4-dihydroxy-2-naphthoate biosynthesis; 1,4-dihydroxy-2-naphthoate from chorismate: step 4/7.</text>
</comment>
<dbReference type="InterPro" id="IPR047585">
    <property type="entry name" value="MenC"/>
</dbReference>
<dbReference type="InterPro" id="IPR029065">
    <property type="entry name" value="Enolase_C-like"/>
</dbReference>
<dbReference type="HAMAP" id="MF_01933">
    <property type="entry name" value="MenC_2"/>
    <property type="match status" value="1"/>
</dbReference>
<evidence type="ECO:0000256" key="4">
    <source>
        <dbReference type="ARBA" id="ARBA00022842"/>
    </source>
</evidence>
<feature type="binding site" evidence="7">
    <location>
        <position position="217"/>
    </location>
    <ligand>
        <name>Mg(2+)</name>
        <dbReference type="ChEBI" id="CHEBI:18420"/>
    </ligand>
</feature>
<feature type="active site" description="Proton donor" evidence="7">
    <location>
        <position position="167"/>
    </location>
</feature>
<keyword evidence="5 7" id="KW-0456">Lyase</keyword>
<feature type="active site" description="Proton acceptor" evidence="7">
    <location>
        <position position="266"/>
    </location>
</feature>
<dbReference type="PANTHER" id="PTHR48073">
    <property type="entry name" value="O-SUCCINYLBENZOATE SYNTHASE-RELATED"/>
    <property type="match status" value="1"/>
</dbReference>
<feature type="binding site" evidence="7">
    <location>
        <position position="192"/>
    </location>
    <ligand>
        <name>Mg(2+)</name>
        <dbReference type="ChEBI" id="CHEBI:18420"/>
    </ligand>
</feature>
<dbReference type="PATRIC" id="fig|218284.4.peg.1636"/>
<dbReference type="InterPro" id="IPR010197">
    <property type="entry name" value="OSBS/NAAAR"/>
</dbReference>
<evidence type="ECO:0000313" key="10">
    <source>
        <dbReference type="Proteomes" id="UP000050398"/>
    </source>
</evidence>